<comment type="caution">
    <text evidence="1">The sequence shown here is derived from an EMBL/GenBank/DDBJ whole genome shotgun (WGS) entry which is preliminary data.</text>
</comment>
<gene>
    <name evidence="1" type="ORF">NUW54_g4311</name>
</gene>
<dbReference type="EMBL" id="JANSHE010000973">
    <property type="protein sequence ID" value="KAJ3005504.1"/>
    <property type="molecule type" value="Genomic_DNA"/>
</dbReference>
<keyword evidence="2" id="KW-1185">Reference proteome</keyword>
<proteinExistence type="predicted"/>
<organism evidence="1 2">
    <name type="scientific">Trametes sanguinea</name>
    <dbReference type="NCBI Taxonomy" id="158606"/>
    <lineage>
        <taxon>Eukaryota</taxon>
        <taxon>Fungi</taxon>
        <taxon>Dikarya</taxon>
        <taxon>Basidiomycota</taxon>
        <taxon>Agaricomycotina</taxon>
        <taxon>Agaricomycetes</taxon>
        <taxon>Polyporales</taxon>
        <taxon>Polyporaceae</taxon>
        <taxon>Trametes</taxon>
    </lineage>
</organism>
<dbReference type="Proteomes" id="UP001144978">
    <property type="component" value="Unassembled WGS sequence"/>
</dbReference>
<sequence>MQAKPARLIGQSPQSTAHHPSTRSPRASTSSSPLFIDIHSMTSRLPLELWEAVLDHCALPTQVDIRNRSFFISEISRKRPKLLRRLCCARSPNDVDRLCDILTRRPHLAAFVRILSIAPTGPQPRPSRADFQFHVVPFARPQLTQHLNNLHSIVYIGSPWTEWPYPTAYNFPIAQYGSLKTLHLSTAFSRPVDIFATSDGDDRLDPGYRQLKSLATRKPRYTFLEILLISVSNLSVYLRAQHAASIARWRSLPFGLDADGQLFPQCEKFSSPSFPLEDVFGTSATRVALSRQRDWAPESTGELRSIRYVSSLPSLQEVDLVFECTFSPDVPAALSFVKDSVLSWMRPGHSFRRICIEFQLDVAFNNVPNLHDVSFILEFRDSLLTPVEKAKDLSPEYRATLDQLGLDSDHDRPRSWFEQTIRDALPKLQANLTVTIGEGDVWPKC</sequence>
<evidence type="ECO:0000313" key="1">
    <source>
        <dbReference type="EMBL" id="KAJ3005504.1"/>
    </source>
</evidence>
<evidence type="ECO:0000313" key="2">
    <source>
        <dbReference type="Proteomes" id="UP001144978"/>
    </source>
</evidence>
<name>A0ACC1PYB0_9APHY</name>
<reference evidence="1" key="1">
    <citation type="submission" date="2022-08" db="EMBL/GenBank/DDBJ databases">
        <title>Genome Sequence of Pycnoporus sanguineus.</title>
        <authorList>
            <person name="Buettner E."/>
        </authorList>
    </citation>
    <scope>NUCLEOTIDE SEQUENCE</scope>
    <source>
        <strain evidence="1">CG-C14</strain>
    </source>
</reference>
<accession>A0ACC1PYB0</accession>
<protein>
    <submittedName>
        <fullName evidence="1">Uncharacterized protein</fullName>
    </submittedName>
</protein>